<dbReference type="EMBL" id="FOQU01000011">
    <property type="protein sequence ID" value="SFJ79153.1"/>
    <property type="molecule type" value="Genomic_DNA"/>
</dbReference>
<dbReference type="STRING" id="420953.SAMN05192543_11140"/>
<reference evidence="1 2" key="1">
    <citation type="submission" date="2016-10" db="EMBL/GenBank/DDBJ databases">
        <authorList>
            <person name="de Groot N.N."/>
        </authorList>
    </citation>
    <scope>NUCLEOTIDE SEQUENCE [LARGE SCALE GENOMIC DNA]</scope>
    <source>
        <strain evidence="1 2">LMG 23650</strain>
    </source>
</reference>
<evidence type="ECO:0000313" key="2">
    <source>
        <dbReference type="Proteomes" id="UP000199548"/>
    </source>
</evidence>
<evidence type="ECO:0000313" key="1">
    <source>
        <dbReference type="EMBL" id="SFJ79153.1"/>
    </source>
</evidence>
<gene>
    <name evidence="1" type="ORF">SAMN05192543_11140</name>
</gene>
<protein>
    <recommendedName>
        <fullName evidence="3">Phage antitermination protein Q</fullName>
    </recommendedName>
</protein>
<keyword evidence="2" id="KW-1185">Reference proteome</keyword>
<dbReference type="AlphaFoldDB" id="A0A1I3U8W6"/>
<sequence>MTLEERLENWARAIRGGAGGGDSLTANIYFQTVRGRAVNSTLDDEDAALVERTIRRLMPMDRKLLQMHYVWRASPPFICRKLGLRVRPTSIFDLALAHARRAIDEKLSESSVVQRPAYVSMKEIIEKLKEGVAQS</sequence>
<dbReference type="Proteomes" id="UP000199548">
    <property type="component" value="Unassembled WGS sequence"/>
</dbReference>
<dbReference type="OrthoDB" id="9114367at2"/>
<dbReference type="RefSeq" id="WP_091018792.1">
    <property type="nucleotide sequence ID" value="NZ_CP041745.1"/>
</dbReference>
<evidence type="ECO:0008006" key="3">
    <source>
        <dbReference type="Google" id="ProtNLM"/>
    </source>
</evidence>
<accession>A0A1I3U8W6</accession>
<organism evidence="1 2">
    <name type="scientific">Paraburkholderia megapolitana</name>
    <dbReference type="NCBI Taxonomy" id="420953"/>
    <lineage>
        <taxon>Bacteria</taxon>
        <taxon>Pseudomonadati</taxon>
        <taxon>Pseudomonadota</taxon>
        <taxon>Betaproteobacteria</taxon>
        <taxon>Burkholderiales</taxon>
        <taxon>Burkholderiaceae</taxon>
        <taxon>Paraburkholderia</taxon>
    </lineage>
</organism>
<proteinExistence type="predicted"/>
<name>A0A1I3U8W6_9BURK</name>